<reference evidence="5" key="1">
    <citation type="journal article" date="2006" name="Plasmid">
        <title>Modular architecture of the conjugative plasmid pSVH1 from Streptomyces venezuelae.</title>
        <authorList>
            <person name="Reuther J."/>
            <person name="Wohlleben W."/>
            <person name="Muth G."/>
        </authorList>
    </citation>
    <scope>NUCLEOTIDE SEQUENCE [LARGE SCALE GENOMIC DNA]</scope>
    <source>
        <strain evidence="5">ETH14630</strain>
        <plasmid evidence="5">pSVH1</plasmid>
    </source>
</reference>
<name>Q3LAJ7_STRVZ</name>
<organism evidence="5">
    <name type="scientific">Streptomyces venezuelae</name>
    <dbReference type="NCBI Taxonomy" id="54571"/>
    <lineage>
        <taxon>Bacteria</taxon>
        <taxon>Bacillati</taxon>
        <taxon>Actinomycetota</taxon>
        <taxon>Actinomycetes</taxon>
        <taxon>Kitasatosporales</taxon>
        <taxon>Streptomycetaceae</taxon>
        <taxon>Streptomyces</taxon>
    </lineage>
</organism>
<dbReference type="InterPro" id="IPR011663">
    <property type="entry name" value="UTRA"/>
</dbReference>
<dbReference type="GO" id="GO:0045892">
    <property type="term" value="P:negative regulation of DNA-templated transcription"/>
    <property type="evidence" value="ECO:0007669"/>
    <property type="project" value="TreeGrafter"/>
</dbReference>
<accession>Q3LAJ7</accession>
<evidence type="ECO:0000256" key="2">
    <source>
        <dbReference type="ARBA" id="ARBA00023125"/>
    </source>
</evidence>
<dbReference type="Gene3D" id="3.40.1410.10">
    <property type="entry name" value="Chorismate lyase-like"/>
    <property type="match status" value="1"/>
</dbReference>
<sequence length="252" mass="27401">MTSTQSEKRVTARSIADDLRGKIRSGQLLPGSVLPTTKALAEEHGVSSKTVSAGIDLLKLEGLVVGEQGGRRRVRADRPITWNLTRFERGARRDSAVMDDWSTAISEAGRTPEQHVSVSRETANSDIAGWLQVPVGDDVVKRVRMRTVDGRPFQLSTSYFPKHVAVGTLLEEPGDVAVPGGILSHIGHPQLRVRDEISVRMPSPEESQELALPPGTPVAQHVRVGYGETGPVRVMVTIAPGDRHTLVYELEV</sequence>
<dbReference type="SMART" id="SM00345">
    <property type="entry name" value="HTH_GNTR"/>
    <property type="match status" value="1"/>
</dbReference>
<dbReference type="Pfam" id="PF07702">
    <property type="entry name" value="UTRA"/>
    <property type="match status" value="1"/>
</dbReference>
<keyword evidence="2" id="KW-0238">DNA-binding</keyword>
<dbReference type="SUPFAM" id="SSF46785">
    <property type="entry name" value="Winged helix' DNA-binding domain"/>
    <property type="match status" value="1"/>
</dbReference>
<evidence type="ECO:0000259" key="4">
    <source>
        <dbReference type="PROSITE" id="PS50949"/>
    </source>
</evidence>
<dbReference type="InterPro" id="IPR036388">
    <property type="entry name" value="WH-like_DNA-bd_sf"/>
</dbReference>
<dbReference type="AlphaFoldDB" id="Q3LAJ7"/>
<protein>
    <submittedName>
        <fullName evidence="5">TraR protein</fullName>
    </submittedName>
</protein>
<dbReference type="GO" id="GO:0003677">
    <property type="term" value="F:DNA binding"/>
    <property type="evidence" value="ECO:0007669"/>
    <property type="project" value="UniProtKB-KW"/>
</dbReference>
<dbReference type="Pfam" id="PF00392">
    <property type="entry name" value="GntR"/>
    <property type="match status" value="1"/>
</dbReference>
<keyword evidence="5" id="KW-0614">Plasmid</keyword>
<dbReference type="PROSITE" id="PS50949">
    <property type="entry name" value="HTH_GNTR"/>
    <property type="match status" value="1"/>
</dbReference>
<evidence type="ECO:0000256" key="1">
    <source>
        <dbReference type="ARBA" id="ARBA00023015"/>
    </source>
</evidence>
<dbReference type="InterPro" id="IPR000524">
    <property type="entry name" value="Tscrpt_reg_HTH_GntR"/>
</dbReference>
<evidence type="ECO:0000256" key="3">
    <source>
        <dbReference type="ARBA" id="ARBA00023163"/>
    </source>
</evidence>
<dbReference type="RefSeq" id="WP_011324925.1">
    <property type="nucleotide sequence ID" value="NC_007431.1"/>
</dbReference>
<evidence type="ECO:0000313" key="5">
    <source>
        <dbReference type="EMBL" id="CAJ32324.1"/>
    </source>
</evidence>
<keyword evidence="1" id="KW-0805">Transcription regulation</keyword>
<keyword evidence="3" id="KW-0804">Transcription</keyword>
<dbReference type="CDD" id="cd07377">
    <property type="entry name" value="WHTH_GntR"/>
    <property type="match status" value="1"/>
</dbReference>
<dbReference type="InterPro" id="IPR036390">
    <property type="entry name" value="WH_DNA-bd_sf"/>
</dbReference>
<dbReference type="PANTHER" id="PTHR44846:SF17">
    <property type="entry name" value="GNTR-FAMILY TRANSCRIPTIONAL REGULATOR"/>
    <property type="match status" value="1"/>
</dbReference>
<dbReference type="SUPFAM" id="SSF64288">
    <property type="entry name" value="Chorismate lyase-like"/>
    <property type="match status" value="1"/>
</dbReference>
<geneLocation type="plasmid" evidence="5">
    <name>pSVH1</name>
</geneLocation>
<dbReference type="InterPro" id="IPR028978">
    <property type="entry name" value="Chorismate_lyase_/UTRA_dom_sf"/>
</dbReference>
<dbReference type="PANTHER" id="PTHR44846">
    <property type="entry name" value="MANNOSYL-D-GLYCERATE TRANSPORT/METABOLISM SYSTEM REPRESSOR MNGR-RELATED"/>
    <property type="match status" value="1"/>
</dbReference>
<dbReference type="InterPro" id="IPR050679">
    <property type="entry name" value="Bact_HTH_transcr_reg"/>
</dbReference>
<dbReference type="Gene3D" id="1.10.10.10">
    <property type="entry name" value="Winged helix-like DNA-binding domain superfamily/Winged helix DNA-binding domain"/>
    <property type="match status" value="1"/>
</dbReference>
<proteinExistence type="predicted"/>
<feature type="domain" description="HTH gntR-type" evidence="4">
    <location>
        <begin position="9"/>
        <end position="77"/>
    </location>
</feature>
<dbReference type="GO" id="GO:0003700">
    <property type="term" value="F:DNA-binding transcription factor activity"/>
    <property type="evidence" value="ECO:0007669"/>
    <property type="project" value="InterPro"/>
</dbReference>
<dbReference type="EMBL" id="AM087403">
    <property type="protein sequence ID" value="CAJ32324.1"/>
    <property type="molecule type" value="Genomic_DNA"/>
</dbReference>
<dbReference type="SMART" id="SM00866">
    <property type="entry name" value="UTRA"/>
    <property type="match status" value="1"/>
</dbReference>
<gene>
    <name evidence="5" type="primary">traR</name>
</gene>